<proteinExistence type="predicted"/>
<accession>A0ACC3NV93</accession>
<gene>
    <name evidence="1" type="ORF">LTR37_001586</name>
</gene>
<comment type="caution">
    <text evidence="1">The sequence shown here is derived from an EMBL/GenBank/DDBJ whole genome shotgun (WGS) entry which is preliminary data.</text>
</comment>
<evidence type="ECO:0000313" key="1">
    <source>
        <dbReference type="EMBL" id="KAK3723705.1"/>
    </source>
</evidence>
<evidence type="ECO:0000313" key="2">
    <source>
        <dbReference type="Proteomes" id="UP001281147"/>
    </source>
</evidence>
<dbReference type="Proteomes" id="UP001281147">
    <property type="component" value="Unassembled WGS sequence"/>
</dbReference>
<keyword evidence="2" id="KW-1185">Reference proteome</keyword>
<reference evidence="1" key="1">
    <citation type="submission" date="2023-07" db="EMBL/GenBank/DDBJ databases">
        <title>Black Yeasts Isolated from many extreme environments.</title>
        <authorList>
            <person name="Coleine C."/>
            <person name="Stajich J.E."/>
            <person name="Selbmann L."/>
        </authorList>
    </citation>
    <scope>NUCLEOTIDE SEQUENCE</scope>
    <source>
        <strain evidence="1">CCFEE 5714</strain>
    </source>
</reference>
<protein>
    <submittedName>
        <fullName evidence="1">Uncharacterized protein</fullName>
    </submittedName>
</protein>
<sequence>MSAAQRTFDITELVEKILEHLPALQLIRMKRTTREIRASIRNSPLLQGMLFLRPRDGHPVKPEWNNLLFHRKTCLRYGLGFVFYPETDLANYDAVTKNESRMAMYLCQPPVKEVWTCWNVRKPRGRTAARASIHTLMKVANPQGITFGDLMGTIVAYAQELYKDWEQGSKPPTQLKMCVPVLCLYP</sequence>
<dbReference type="EMBL" id="JAUTXU010000008">
    <property type="protein sequence ID" value="KAK3723705.1"/>
    <property type="molecule type" value="Genomic_DNA"/>
</dbReference>
<organism evidence="1 2">
    <name type="scientific">Vermiconidia calcicola</name>
    <dbReference type="NCBI Taxonomy" id="1690605"/>
    <lineage>
        <taxon>Eukaryota</taxon>
        <taxon>Fungi</taxon>
        <taxon>Dikarya</taxon>
        <taxon>Ascomycota</taxon>
        <taxon>Pezizomycotina</taxon>
        <taxon>Dothideomycetes</taxon>
        <taxon>Dothideomycetidae</taxon>
        <taxon>Mycosphaerellales</taxon>
        <taxon>Extremaceae</taxon>
        <taxon>Vermiconidia</taxon>
    </lineage>
</organism>
<name>A0ACC3NV93_9PEZI</name>